<feature type="chain" id="PRO_5014695981" description="Erythromycin esterase-like protein" evidence="1">
    <location>
        <begin position="43"/>
        <end position="421"/>
    </location>
</feature>
<evidence type="ECO:0000256" key="1">
    <source>
        <dbReference type="SAM" id="SignalP"/>
    </source>
</evidence>
<keyword evidence="3" id="KW-1185">Reference proteome</keyword>
<dbReference type="EMBL" id="PGFA01000001">
    <property type="protein sequence ID" value="PJJ60176.1"/>
    <property type="molecule type" value="Genomic_DNA"/>
</dbReference>
<proteinExistence type="predicted"/>
<comment type="caution">
    <text evidence="2">The sequence shown here is derived from an EMBL/GenBank/DDBJ whole genome shotgun (WGS) entry which is preliminary data.</text>
</comment>
<dbReference type="OrthoDB" id="128385at2"/>
<accession>A0A2M9BQE6</accession>
<dbReference type="SUPFAM" id="SSF159501">
    <property type="entry name" value="EreA/ChaN-like"/>
    <property type="match status" value="1"/>
</dbReference>
<dbReference type="AlphaFoldDB" id="A0A2M9BQE6"/>
<protein>
    <recommendedName>
        <fullName evidence="4">Erythromycin esterase-like protein</fullName>
    </recommendedName>
</protein>
<feature type="signal peptide" evidence="1">
    <location>
        <begin position="1"/>
        <end position="42"/>
    </location>
</feature>
<gene>
    <name evidence="2" type="ORF">CLV45_1601</name>
</gene>
<organism evidence="2 3">
    <name type="scientific">Hymenobacter chitinivorans DSM 11115</name>
    <dbReference type="NCBI Taxonomy" id="1121954"/>
    <lineage>
        <taxon>Bacteria</taxon>
        <taxon>Pseudomonadati</taxon>
        <taxon>Bacteroidota</taxon>
        <taxon>Cytophagia</taxon>
        <taxon>Cytophagales</taxon>
        <taxon>Hymenobacteraceae</taxon>
        <taxon>Hymenobacter</taxon>
    </lineage>
</organism>
<keyword evidence="1" id="KW-0732">Signal</keyword>
<reference evidence="2 3" key="1">
    <citation type="submission" date="2017-11" db="EMBL/GenBank/DDBJ databases">
        <title>Genomic Encyclopedia of Archaeal and Bacterial Type Strains, Phase II (KMG-II): From Individual Species to Whole Genera.</title>
        <authorList>
            <person name="Goeker M."/>
        </authorList>
    </citation>
    <scope>NUCLEOTIDE SEQUENCE [LARGE SCALE GENOMIC DNA]</scope>
    <source>
        <strain evidence="2 3">DSM 11115</strain>
    </source>
</reference>
<dbReference type="Proteomes" id="UP000228535">
    <property type="component" value="Unassembled WGS sequence"/>
</dbReference>
<dbReference type="RefSeq" id="WP_100335840.1">
    <property type="nucleotide sequence ID" value="NZ_PGFA01000001.1"/>
</dbReference>
<sequence length="421" mass="46306">MTLRPSFRFHFTATLTRSLARRAWPLAAAALTGLLLASPAQAQETDTTFVRLLRKNTFALTASGTTMAGPGWDKLRQDIQQSPLVLLGEDHGMAQIPGFAQAVAQVLQPAVYVAEIDKYQAQDLNRLAAQPGLPTAYNRQYSMGLSFYSWAEEFELARALRAQNVPIVGIDQVSLLATGSLFDRMATQTKNKSAKAYLRSRAAAYQAQDNATIAKGTNNFSIYQRPTALDSLRRLTQKEGPLVQQMVRDFALSSEIYALNKTQGLKSHQLRINSMKRSLLESLPAYSQPGQPLPKMLFKFGALHIGRGASLLAGVFDVGNLALNLADVHDQKSLHIFIIGKQGAKAGPNGAAQYSNNDEKMLQPFLAATPTTGPWQVFDLRPLRRALLNERLKVSNQPLATVLLDYDYVVIIPETTASRSY</sequence>
<evidence type="ECO:0008006" key="4">
    <source>
        <dbReference type="Google" id="ProtNLM"/>
    </source>
</evidence>
<name>A0A2M9BQE6_9BACT</name>
<evidence type="ECO:0000313" key="3">
    <source>
        <dbReference type="Proteomes" id="UP000228535"/>
    </source>
</evidence>
<evidence type="ECO:0000313" key="2">
    <source>
        <dbReference type="EMBL" id="PJJ60176.1"/>
    </source>
</evidence>